<dbReference type="CDD" id="cd00338">
    <property type="entry name" value="Ser_Recombinase"/>
    <property type="match status" value="1"/>
</dbReference>
<dbReference type="GO" id="GO:0000150">
    <property type="term" value="F:DNA strand exchange activity"/>
    <property type="evidence" value="ECO:0007669"/>
    <property type="project" value="InterPro"/>
</dbReference>
<dbReference type="InterPro" id="IPR050639">
    <property type="entry name" value="SSR_resolvase"/>
</dbReference>
<dbReference type="AlphaFoldDB" id="A0A1H3LMN0"/>
<dbReference type="STRING" id="321339.SAMN05444340_11381"/>
<dbReference type="SUPFAM" id="SSF53041">
    <property type="entry name" value="Resolvase-like"/>
    <property type="match status" value="1"/>
</dbReference>
<dbReference type="SMART" id="SM00857">
    <property type="entry name" value="Resolvase"/>
    <property type="match status" value="1"/>
</dbReference>
<gene>
    <name evidence="2" type="ORF">SAMN05444340_11381</name>
</gene>
<proteinExistence type="predicted"/>
<dbReference type="OrthoDB" id="9791494at2"/>
<dbReference type="Gene3D" id="3.40.50.1390">
    <property type="entry name" value="Resolvase, N-terminal catalytic domain"/>
    <property type="match status" value="1"/>
</dbReference>
<keyword evidence="3" id="KW-1185">Reference proteome</keyword>
<sequence>MKQQAIAYLRTSSATNTGADKTSGARQREAIERCADAHGFEIVAEYYDEAVSGAELIENRPGFKALLERIASNGVRTIIIEDPSRFARTMHASIFGEVLLKSLDVQVICANGEPLFEDEDDMRRAMSQIGMVFSELEKRKLVSRLKKGRDLRSEALGRRVEGGSRQYSEDALTRAKALYRADRKGNRRTLREISTALADEGYTAPSGKPYQANSVRQMLIKAGTYKPAKGR</sequence>
<dbReference type="GO" id="GO:0003677">
    <property type="term" value="F:DNA binding"/>
    <property type="evidence" value="ECO:0007669"/>
    <property type="project" value="InterPro"/>
</dbReference>
<dbReference type="PROSITE" id="PS51736">
    <property type="entry name" value="RECOMBINASES_3"/>
    <property type="match status" value="1"/>
</dbReference>
<dbReference type="RefSeq" id="WP_089884359.1">
    <property type="nucleotide sequence ID" value="NZ_FNPF01000013.1"/>
</dbReference>
<dbReference type="InterPro" id="IPR036162">
    <property type="entry name" value="Resolvase-like_N_sf"/>
</dbReference>
<dbReference type="InterPro" id="IPR006119">
    <property type="entry name" value="Resolv_N"/>
</dbReference>
<dbReference type="PANTHER" id="PTHR30461:SF23">
    <property type="entry name" value="DNA RECOMBINASE-RELATED"/>
    <property type="match status" value="1"/>
</dbReference>
<organism evidence="2 3">
    <name type="scientific">Citreimonas salinaria</name>
    <dbReference type="NCBI Taxonomy" id="321339"/>
    <lineage>
        <taxon>Bacteria</taxon>
        <taxon>Pseudomonadati</taxon>
        <taxon>Pseudomonadota</taxon>
        <taxon>Alphaproteobacteria</taxon>
        <taxon>Rhodobacterales</taxon>
        <taxon>Roseobacteraceae</taxon>
        <taxon>Citreimonas</taxon>
    </lineage>
</organism>
<evidence type="ECO:0000313" key="2">
    <source>
        <dbReference type="EMBL" id="SDY65214.1"/>
    </source>
</evidence>
<protein>
    <submittedName>
        <fullName evidence="2">Resolvase, N terminal domain</fullName>
    </submittedName>
</protein>
<evidence type="ECO:0000313" key="3">
    <source>
        <dbReference type="Proteomes" id="UP000199286"/>
    </source>
</evidence>
<dbReference type="Pfam" id="PF00239">
    <property type="entry name" value="Resolvase"/>
    <property type="match status" value="1"/>
</dbReference>
<name>A0A1H3LMN0_9RHOB</name>
<accession>A0A1H3LMN0</accession>
<feature type="domain" description="Resolvase/invertase-type recombinase catalytic" evidence="1">
    <location>
        <begin position="4"/>
        <end position="156"/>
    </location>
</feature>
<dbReference type="EMBL" id="FNPF01000013">
    <property type="protein sequence ID" value="SDY65214.1"/>
    <property type="molecule type" value="Genomic_DNA"/>
</dbReference>
<dbReference type="PANTHER" id="PTHR30461">
    <property type="entry name" value="DNA-INVERTASE FROM LAMBDOID PROPHAGE"/>
    <property type="match status" value="1"/>
</dbReference>
<evidence type="ECO:0000259" key="1">
    <source>
        <dbReference type="PROSITE" id="PS51736"/>
    </source>
</evidence>
<dbReference type="Proteomes" id="UP000199286">
    <property type="component" value="Unassembled WGS sequence"/>
</dbReference>
<reference evidence="2 3" key="1">
    <citation type="submission" date="2016-10" db="EMBL/GenBank/DDBJ databases">
        <authorList>
            <person name="de Groot N.N."/>
        </authorList>
    </citation>
    <scope>NUCLEOTIDE SEQUENCE [LARGE SCALE GENOMIC DNA]</scope>
    <source>
        <strain evidence="2 3">DSM 26880</strain>
    </source>
</reference>